<evidence type="ECO:0000256" key="2">
    <source>
        <dbReference type="ARBA" id="ARBA00022723"/>
    </source>
</evidence>
<evidence type="ECO:0000256" key="5">
    <source>
        <dbReference type="ARBA" id="ARBA00023049"/>
    </source>
</evidence>
<feature type="domain" description="Peptidase metallopeptidase" evidence="7">
    <location>
        <begin position="100"/>
        <end position="257"/>
    </location>
</feature>
<evidence type="ECO:0000313" key="8">
    <source>
        <dbReference type="EMBL" id="EHN59436.1"/>
    </source>
</evidence>
<dbReference type="GO" id="GO:0004222">
    <property type="term" value="F:metalloendopeptidase activity"/>
    <property type="evidence" value="ECO:0007669"/>
    <property type="project" value="InterPro"/>
</dbReference>
<evidence type="ECO:0000256" key="3">
    <source>
        <dbReference type="ARBA" id="ARBA00022801"/>
    </source>
</evidence>
<dbReference type="GO" id="GO:0008270">
    <property type="term" value="F:zinc ion binding"/>
    <property type="evidence" value="ECO:0007669"/>
    <property type="project" value="InterPro"/>
</dbReference>
<dbReference type="PANTHER" id="PTHR10201">
    <property type="entry name" value="MATRIX METALLOPROTEINASE"/>
    <property type="match status" value="1"/>
</dbReference>
<reference evidence="8 9" key="1">
    <citation type="journal article" date="2012" name="PLoS ONE">
        <title>Functional divergence in the genus oenococcus as predicted by genome sequencing of the newly-described species, Oenococcus kitaharae.</title>
        <authorList>
            <person name="Borneman A.R."/>
            <person name="McCarthy J.M."/>
            <person name="Chambers P.J."/>
            <person name="Bartowsky E.J."/>
        </authorList>
    </citation>
    <scope>NUCLEOTIDE SEQUENCE [LARGE SCALE GENOMIC DNA]</scope>
    <source>
        <strain evidence="9">DSM17330</strain>
    </source>
</reference>
<dbReference type="SMART" id="SM00235">
    <property type="entry name" value="ZnMc"/>
    <property type="match status" value="1"/>
</dbReference>
<name>G9WFR3_9LACO</name>
<keyword evidence="5" id="KW-0482">Metalloprotease</keyword>
<dbReference type="AlphaFoldDB" id="G9WFR3"/>
<feature type="region of interest" description="Disordered" evidence="6">
    <location>
        <begin position="68"/>
        <end position="98"/>
    </location>
</feature>
<dbReference type="HOGENOM" id="CLU_089949_0_0_9"/>
<comment type="caution">
    <text evidence="8">The sequence shown here is derived from an EMBL/GenBank/DDBJ whole genome shotgun (WGS) entry which is preliminary data.</text>
</comment>
<dbReference type="PANTHER" id="PTHR10201:SF323">
    <property type="entry name" value="MATRIX METALLOPROTEINASE-21"/>
    <property type="match status" value="1"/>
</dbReference>
<evidence type="ECO:0000256" key="1">
    <source>
        <dbReference type="ARBA" id="ARBA00022670"/>
    </source>
</evidence>
<dbReference type="RefSeq" id="WP_007746340.1">
    <property type="nucleotide sequence ID" value="NZ_CM001398.1"/>
</dbReference>
<keyword evidence="3" id="KW-0378">Hydrolase</keyword>
<proteinExistence type="predicted"/>
<dbReference type="InterPro" id="IPR001818">
    <property type="entry name" value="Pept_M10_metallopeptidase"/>
</dbReference>
<accession>G9WFR3</accession>
<dbReference type="GO" id="GO:0006508">
    <property type="term" value="P:proteolysis"/>
    <property type="evidence" value="ECO:0007669"/>
    <property type="project" value="UniProtKB-KW"/>
</dbReference>
<sequence>MRHKLTIILLAGLATGTFLVHQNYITLPGNGNQVVRQSTDSIASQLNDSWKRLTLALGQKGQGFNLPSLPTIDSGSTGQASGQNSASTEVPTDPNATPVESIVAGVPLSNVYYYRFQPGLPQAAQQLFQRAVNIYNATGIVRLIPGNATGTQNSVVFTDYRKDDGPVSQLGTIELGRGGPQIIQHYGIANTAYNHGMASLNMSYQQSLSLSVAVHELGHALGLGHSSSRDSVMYPIDQGKSQLSPGDLAGLRAIYTRS</sequence>
<dbReference type="InterPro" id="IPR006026">
    <property type="entry name" value="Peptidase_Metallo"/>
</dbReference>
<dbReference type="OrthoDB" id="2148705at2"/>
<organism evidence="8 9">
    <name type="scientific">Oenococcus kitaharae DSM 17330</name>
    <dbReference type="NCBI Taxonomy" id="1045004"/>
    <lineage>
        <taxon>Bacteria</taxon>
        <taxon>Bacillati</taxon>
        <taxon>Bacillota</taxon>
        <taxon>Bacilli</taxon>
        <taxon>Lactobacillales</taxon>
        <taxon>Lactobacillaceae</taxon>
        <taxon>Oenococcus</taxon>
    </lineage>
</organism>
<dbReference type="Pfam" id="PF00413">
    <property type="entry name" value="Peptidase_M10"/>
    <property type="match status" value="1"/>
</dbReference>
<dbReference type="EMBL" id="AFVZ01000001">
    <property type="protein sequence ID" value="EHN59436.1"/>
    <property type="molecule type" value="Genomic_DNA"/>
</dbReference>
<gene>
    <name evidence="8" type="ORF">OKIT_1353</name>
</gene>
<evidence type="ECO:0000313" key="9">
    <source>
        <dbReference type="Proteomes" id="UP000004959"/>
    </source>
</evidence>
<dbReference type="GO" id="GO:0031012">
    <property type="term" value="C:extracellular matrix"/>
    <property type="evidence" value="ECO:0007669"/>
    <property type="project" value="InterPro"/>
</dbReference>
<dbReference type="Gene3D" id="3.40.390.10">
    <property type="entry name" value="Collagenase (Catalytic Domain)"/>
    <property type="match status" value="1"/>
</dbReference>
<keyword evidence="1 8" id="KW-0645">Protease</keyword>
<keyword evidence="4" id="KW-0862">Zinc</keyword>
<keyword evidence="2" id="KW-0479">Metal-binding</keyword>
<evidence type="ECO:0000256" key="4">
    <source>
        <dbReference type="ARBA" id="ARBA00022833"/>
    </source>
</evidence>
<evidence type="ECO:0000259" key="7">
    <source>
        <dbReference type="SMART" id="SM00235"/>
    </source>
</evidence>
<keyword evidence="9" id="KW-1185">Reference proteome</keyword>
<dbReference type="InterPro" id="IPR024079">
    <property type="entry name" value="MetalloPept_cat_dom_sf"/>
</dbReference>
<dbReference type="eggNOG" id="COG5549">
    <property type="taxonomic scope" value="Bacteria"/>
</dbReference>
<dbReference type="PATRIC" id="fig|1045004.4.peg.1328"/>
<dbReference type="Proteomes" id="UP000004959">
    <property type="component" value="Chromosome"/>
</dbReference>
<dbReference type="STRING" id="336988.NT96_00410"/>
<evidence type="ECO:0000256" key="6">
    <source>
        <dbReference type="SAM" id="MobiDB-lite"/>
    </source>
</evidence>
<protein>
    <submittedName>
        <fullName evidence="8">Putative Zn-dependent protease</fullName>
    </submittedName>
</protein>
<dbReference type="SUPFAM" id="SSF55486">
    <property type="entry name" value="Metalloproteases ('zincins'), catalytic domain"/>
    <property type="match status" value="1"/>
</dbReference>
<feature type="compositionally biased region" description="Polar residues" evidence="6">
    <location>
        <begin position="71"/>
        <end position="90"/>
    </location>
</feature>